<reference evidence="3" key="1">
    <citation type="submission" date="2019-11" db="EMBL/GenBank/DDBJ databases">
        <title>Complete genome sequence of Corynebacterium kalinowskii 1959, a novel Corynebacterium species isolated from soil of a small paddock in Vilsendorf, Germany.</title>
        <authorList>
            <person name="Schaffert L."/>
            <person name="Ruwe M."/>
            <person name="Milse J."/>
            <person name="Hanuschka K."/>
            <person name="Ortseifen V."/>
            <person name="Droste J."/>
            <person name="Brandt D."/>
            <person name="Schlueter L."/>
            <person name="Kutter Y."/>
            <person name="Vinke S."/>
            <person name="Viehoefer P."/>
            <person name="Jacob L."/>
            <person name="Luebke N.-C."/>
            <person name="Schulte-Berndt E."/>
            <person name="Hain C."/>
            <person name="Linder M."/>
            <person name="Schmidt P."/>
            <person name="Wollenschlaeger L."/>
            <person name="Luttermann T."/>
            <person name="Thieme E."/>
            <person name="Hassa J."/>
            <person name="Haak M."/>
            <person name="Wittchen M."/>
            <person name="Mentz A."/>
            <person name="Persicke M."/>
            <person name="Busche T."/>
            <person name="Ruckert C."/>
        </authorList>
    </citation>
    <scope>NUCLEOTIDE SEQUENCE [LARGE SCALE GENOMIC DNA]</scope>
    <source>
        <strain evidence="3">1959</strain>
    </source>
</reference>
<dbReference type="RefSeq" id="WP_156193441.1">
    <property type="nucleotide sequence ID" value="NZ_CP046452.1"/>
</dbReference>
<sequence>MEQSVESAKREQIICDWRAIQRAFAIIAEEIAEAYRQVAEALRVVHDALEVTSRKPEPFWVERSRRHAFRSAEPADRLARVPGRHGARNREHRFRRRRVEAKNVRCRGPDRGRQQ</sequence>
<evidence type="ECO:0000256" key="1">
    <source>
        <dbReference type="SAM" id="MobiDB-lite"/>
    </source>
</evidence>
<accession>A0A6B8VJ99</accession>
<feature type="compositionally biased region" description="Basic and acidic residues" evidence="1">
    <location>
        <begin position="100"/>
        <end position="115"/>
    </location>
</feature>
<evidence type="ECO:0000313" key="3">
    <source>
        <dbReference type="Proteomes" id="UP000427071"/>
    </source>
</evidence>
<name>A0A6B8VJ99_9CORY</name>
<dbReference type="EMBL" id="CP046452">
    <property type="protein sequence ID" value="QGU03119.1"/>
    <property type="molecule type" value="Genomic_DNA"/>
</dbReference>
<keyword evidence="3" id="KW-1185">Reference proteome</keyword>
<evidence type="ECO:0000313" key="2">
    <source>
        <dbReference type="EMBL" id="QGU03119.1"/>
    </source>
</evidence>
<feature type="compositionally biased region" description="Basic residues" evidence="1">
    <location>
        <begin position="82"/>
        <end position="99"/>
    </location>
</feature>
<protein>
    <submittedName>
        <fullName evidence="2">Uncharacterized protein</fullName>
    </submittedName>
</protein>
<proteinExistence type="predicted"/>
<feature type="region of interest" description="Disordered" evidence="1">
    <location>
        <begin position="74"/>
        <end position="115"/>
    </location>
</feature>
<dbReference type="KEGG" id="ckw:CKALI_11375"/>
<dbReference type="Proteomes" id="UP000427071">
    <property type="component" value="Chromosome"/>
</dbReference>
<gene>
    <name evidence="2" type="ORF">CKALI_11375</name>
</gene>
<organism evidence="2 3">
    <name type="scientific">Corynebacterium kalinowskii</name>
    <dbReference type="NCBI Taxonomy" id="2675216"/>
    <lineage>
        <taxon>Bacteria</taxon>
        <taxon>Bacillati</taxon>
        <taxon>Actinomycetota</taxon>
        <taxon>Actinomycetes</taxon>
        <taxon>Mycobacteriales</taxon>
        <taxon>Corynebacteriaceae</taxon>
        <taxon>Corynebacterium</taxon>
    </lineage>
</organism>
<dbReference type="AlphaFoldDB" id="A0A6B8VJ99"/>